<feature type="transmembrane region" description="Helical" evidence="8">
    <location>
        <begin position="157"/>
        <end position="172"/>
    </location>
</feature>
<gene>
    <name evidence="10" type="ORF">AYP45_16990</name>
</gene>
<evidence type="ECO:0000256" key="1">
    <source>
        <dbReference type="ARBA" id="ARBA00004651"/>
    </source>
</evidence>
<dbReference type="Pfam" id="PF13231">
    <property type="entry name" value="PMT_2"/>
    <property type="match status" value="1"/>
</dbReference>
<sequence>MNQREHVITDKTLWMILLVACIIRLYLWYVTPIISTDGISYINTAKHFIAGDFYEGLKHPYHPLYSLFIAVVSSMGIDFETAGRLVSLFFSTLSVAVVYFIGKRMFGLRIAIISAVLLAFHPYAARLSAEVRCDSMYLFFYLLGFGLGYLAITAKKLYLFFLAGVASAFAYLTRPEGISVILILSIWIGIQLIKSERPCWGNCLKKLCVLFIGFLIFSSPYLLYLRDYTNSWTFTQKKTVV</sequence>
<evidence type="ECO:0000256" key="5">
    <source>
        <dbReference type="ARBA" id="ARBA00022692"/>
    </source>
</evidence>
<comment type="subcellular location">
    <subcellularLocation>
        <location evidence="1">Cell membrane</location>
        <topology evidence="1">Multi-pass membrane protein</topology>
    </subcellularLocation>
</comment>
<name>A0A1V4APJ8_9BACT</name>
<feature type="transmembrane region" description="Helical" evidence="8">
    <location>
        <begin position="82"/>
        <end position="101"/>
    </location>
</feature>
<evidence type="ECO:0000256" key="3">
    <source>
        <dbReference type="ARBA" id="ARBA00022676"/>
    </source>
</evidence>
<dbReference type="AlphaFoldDB" id="A0A1V4APJ8"/>
<organism evidence="10 11">
    <name type="scientific">Candidatus Brocadia carolinensis</name>
    <dbReference type="NCBI Taxonomy" id="1004156"/>
    <lineage>
        <taxon>Bacteria</taxon>
        <taxon>Pseudomonadati</taxon>
        <taxon>Planctomycetota</taxon>
        <taxon>Candidatus Brocadiia</taxon>
        <taxon>Candidatus Brocadiales</taxon>
        <taxon>Candidatus Brocadiaceae</taxon>
        <taxon>Candidatus Brocadia</taxon>
    </lineage>
</organism>
<dbReference type="EMBL" id="AYTS01000187">
    <property type="protein sequence ID" value="OOP55036.1"/>
    <property type="molecule type" value="Genomic_DNA"/>
</dbReference>
<evidence type="ECO:0000313" key="11">
    <source>
        <dbReference type="Proteomes" id="UP000189681"/>
    </source>
</evidence>
<dbReference type="GO" id="GO:0005886">
    <property type="term" value="C:plasma membrane"/>
    <property type="evidence" value="ECO:0007669"/>
    <property type="project" value="UniProtKB-SubCell"/>
</dbReference>
<evidence type="ECO:0000259" key="9">
    <source>
        <dbReference type="Pfam" id="PF13231"/>
    </source>
</evidence>
<keyword evidence="6 8" id="KW-1133">Transmembrane helix</keyword>
<dbReference type="PANTHER" id="PTHR33908:SF11">
    <property type="entry name" value="MEMBRANE PROTEIN"/>
    <property type="match status" value="1"/>
</dbReference>
<dbReference type="GO" id="GO:0016763">
    <property type="term" value="F:pentosyltransferase activity"/>
    <property type="evidence" value="ECO:0007669"/>
    <property type="project" value="TreeGrafter"/>
</dbReference>
<feature type="transmembrane region" description="Helical" evidence="8">
    <location>
        <begin position="207"/>
        <end position="224"/>
    </location>
</feature>
<accession>A0A1V4APJ8</accession>
<keyword evidence="2" id="KW-1003">Cell membrane</keyword>
<evidence type="ECO:0000256" key="2">
    <source>
        <dbReference type="ARBA" id="ARBA00022475"/>
    </source>
</evidence>
<feature type="domain" description="Glycosyltransferase RgtA/B/C/D-like" evidence="9">
    <location>
        <begin position="58"/>
        <end position="219"/>
    </location>
</feature>
<feature type="transmembrane region" description="Helical" evidence="8">
    <location>
        <begin position="178"/>
        <end position="195"/>
    </location>
</feature>
<feature type="transmembrane region" description="Helical" evidence="8">
    <location>
        <begin position="106"/>
        <end position="124"/>
    </location>
</feature>
<dbReference type="PANTHER" id="PTHR33908">
    <property type="entry name" value="MANNOSYLTRANSFERASE YKCB-RELATED"/>
    <property type="match status" value="1"/>
</dbReference>
<proteinExistence type="predicted"/>
<dbReference type="InterPro" id="IPR038731">
    <property type="entry name" value="RgtA/B/C-like"/>
</dbReference>
<reference evidence="10 11" key="1">
    <citation type="journal article" date="2017" name="Water Res.">
        <title>Discovery and metagenomic analysis of an anammox bacterial enrichment related to Candidatus "Brocadia caroliniensis" in a full-scale glycerol-fed nitritation-denitritation separate centrate treatment process.</title>
        <authorList>
            <person name="Park H."/>
            <person name="Brotto A.C."/>
            <person name="van Loosdrecht M.C."/>
            <person name="Chandran K."/>
        </authorList>
    </citation>
    <scope>NUCLEOTIDE SEQUENCE [LARGE SCALE GENOMIC DNA]</scope>
    <source>
        <strain evidence="10">26THWARD</strain>
    </source>
</reference>
<evidence type="ECO:0000256" key="4">
    <source>
        <dbReference type="ARBA" id="ARBA00022679"/>
    </source>
</evidence>
<protein>
    <recommendedName>
        <fullName evidence="9">Glycosyltransferase RgtA/B/C/D-like domain-containing protein</fullName>
    </recommendedName>
</protein>
<feature type="transmembrane region" description="Helical" evidence="8">
    <location>
        <begin position="136"/>
        <end position="152"/>
    </location>
</feature>
<evidence type="ECO:0000256" key="7">
    <source>
        <dbReference type="ARBA" id="ARBA00023136"/>
    </source>
</evidence>
<evidence type="ECO:0000313" key="10">
    <source>
        <dbReference type="EMBL" id="OOP55036.1"/>
    </source>
</evidence>
<evidence type="ECO:0000256" key="6">
    <source>
        <dbReference type="ARBA" id="ARBA00022989"/>
    </source>
</evidence>
<evidence type="ECO:0000256" key="8">
    <source>
        <dbReference type="SAM" id="Phobius"/>
    </source>
</evidence>
<feature type="transmembrane region" description="Helical" evidence="8">
    <location>
        <begin position="12"/>
        <end position="31"/>
    </location>
</feature>
<dbReference type="Proteomes" id="UP000189681">
    <property type="component" value="Unassembled WGS sequence"/>
</dbReference>
<comment type="caution">
    <text evidence="10">The sequence shown here is derived from an EMBL/GenBank/DDBJ whole genome shotgun (WGS) entry which is preliminary data.</text>
</comment>
<dbReference type="GO" id="GO:0009103">
    <property type="term" value="P:lipopolysaccharide biosynthetic process"/>
    <property type="evidence" value="ECO:0007669"/>
    <property type="project" value="UniProtKB-ARBA"/>
</dbReference>
<dbReference type="STRING" id="1004156.AYP45_16990"/>
<keyword evidence="4" id="KW-0808">Transferase</keyword>
<keyword evidence="3" id="KW-0328">Glycosyltransferase</keyword>
<dbReference type="InterPro" id="IPR050297">
    <property type="entry name" value="LipidA_mod_glycosyltrf_83"/>
</dbReference>
<keyword evidence="7 8" id="KW-0472">Membrane</keyword>
<keyword evidence="5 8" id="KW-0812">Transmembrane</keyword>